<feature type="region of interest" description="Disordered" evidence="1">
    <location>
        <begin position="1"/>
        <end position="73"/>
    </location>
</feature>
<reference evidence="2" key="1">
    <citation type="submission" date="2020-08" db="EMBL/GenBank/DDBJ databases">
        <title>Multicomponent nature underlies the extraordinary mechanical properties of spider dragline silk.</title>
        <authorList>
            <person name="Kono N."/>
            <person name="Nakamura H."/>
            <person name="Mori M."/>
            <person name="Yoshida Y."/>
            <person name="Ohtoshi R."/>
            <person name="Malay A.D."/>
            <person name="Moran D.A.P."/>
            <person name="Tomita M."/>
            <person name="Numata K."/>
            <person name="Arakawa K."/>
        </authorList>
    </citation>
    <scope>NUCLEOTIDE SEQUENCE</scope>
</reference>
<keyword evidence="3" id="KW-1185">Reference proteome</keyword>
<evidence type="ECO:0000313" key="3">
    <source>
        <dbReference type="Proteomes" id="UP000887159"/>
    </source>
</evidence>
<evidence type="ECO:0000313" key="2">
    <source>
        <dbReference type="EMBL" id="GFY17591.1"/>
    </source>
</evidence>
<accession>A0A8X6SQ78</accession>
<feature type="compositionally biased region" description="Polar residues" evidence="1">
    <location>
        <begin position="27"/>
        <end position="44"/>
    </location>
</feature>
<feature type="compositionally biased region" description="Polar residues" evidence="1">
    <location>
        <begin position="1"/>
        <end position="15"/>
    </location>
</feature>
<evidence type="ECO:0000256" key="1">
    <source>
        <dbReference type="SAM" id="MobiDB-lite"/>
    </source>
</evidence>
<name>A0A8X6SQ78_TRICX</name>
<gene>
    <name evidence="2" type="ORF">TNCV_3519461</name>
</gene>
<dbReference type="AlphaFoldDB" id="A0A8X6SQ78"/>
<sequence length="73" mass="8037">MCHNTTQTHPSQGQPLLSHYPHLSAASRKTCSPLNSSLQKSFEMSRSKPRSLAHSSTAARPIAMFHTSSMKTK</sequence>
<organism evidence="2 3">
    <name type="scientific">Trichonephila clavipes</name>
    <name type="common">Golden silk orbweaver</name>
    <name type="synonym">Nephila clavipes</name>
    <dbReference type="NCBI Taxonomy" id="2585209"/>
    <lineage>
        <taxon>Eukaryota</taxon>
        <taxon>Metazoa</taxon>
        <taxon>Ecdysozoa</taxon>
        <taxon>Arthropoda</taxon>
        <taxon>Chelicerata</taxon>
        <taxon>Arachnida</taxon>
        <taxon>Araneae</taxon>
        <taxon>Araneomorphae</taxon>
        <taxon>Entelegynae</taxon>
        <taxon>Araneoidea</taxon>
        <taxon>Nephilidae</taxon>
        <taxon>Trichonephila</taxon>
    </lineage>
</organism>
<comment type="caution">
    <text evidence="2">The sequence shown here is derived from an EMBL/GenBank/DDBJ whole genome shotgun (WGS) entry which is preliminary data.</text>
</comment>
<protein>
    <submittedName>
        <fullName evidence="2">Uncharacterized protein</fullName>
    </submittedName>
</protein>
<dbReference type="Proteomes" id="UP000887159">
    <property type="component" value="Unassembled WGS sequence"/>
</dbReference>
<dbReference type="EMBL" id="BMAU01021345">
    <property type="protein sequence ID" value="GFY17591.1"/>
    <property type="molecule type" value="Genomic_DNA"/>
</dbReference>
<proteinExistence type="predicted"/>